<reference evidence="1" key="1">
    <citation type="submission" date="2019-12" db="EMBL/GenBank/DDBJ databases">
        <title>Genome sequencing and annotation of Brassica cretica.</title>
        <authorList>
            <person name="Studholme D.J."/>
            <person name="Sarris P."/>
        </authorList>
    </citation>
    <scope>NUCLEOTIDE SEQUENCE</scope>
    <source>
        <strain evidence="1">PFS-109/04</strain>
        <tissue evidence="1">Leaf</tissue>
    </source>
</reference>
<sequence>MANHLGLTVEPSKESFSFVDCSQRSSGGIVRGLDVHIGLIAACHCGAEYETEYSASIETHTTTSIDSANQNSIDIHKEESIDIPMEESIDSSPGDWENDYYNPTIAAHTRDTMHTEEYDEDYEEERAIEYIAILDEADRLLHHSSWKRNAPSIDRTVSTSIDTHLHQTSRKRASTDIGYYPSIDTGVDRVREGDYSFASWADDHHHESYAVETAIHEPGAENLFIHQCNSPTHQQRVTNEFYDTTGGIDDRFKQKFRHHTQPSIDINLPSSIDRRPKFAKRPYDHDGIRRFHSTGRRNMIMESTKMIMDMPEM</sequence>
<organism evidence="1 2">
    <name type="scientific">Brassica cretica</name>
    <name type="common">Mustard</name>
    <dbReference type="NCBI Taxonomy" id="69181"/>
    <lineage>
        <taxon>Eukaryota</taxon>
        <taxon>Viridiplantae</taxon>
        <taxon>Streptophyta</taxon>
        <taxon>Embryophyta</taxon>
        <taxon>Tracheophyta</taxon>
        <taxon>Spermatophyta</taxon>
        <taxon>Magnoliopsida</taxon>
        <taxon>eudicotyledons</taxon>
        <taxon>Gunneridae</taxon>
        <taxon>Pentapetalae</taxon>
        <taxon>rosids</taxon>
        <taxon>malvids</taxon>
        <taxon>Brassicales</taxon>
        <taxon>Brassicaceae</taxon>
        <taxon>Brassiceae</taxon>
        <taxon>Brassica</taxon>
    </lineage>
</organism>
<name>A0A8S9QR36_BRACR</name>
<proteinExistence type="predicted"/>
<gene>
    <name evidence="1" type="ORF">F2Q69_00013631</name>
</gene>
<dbReference type="Proteomes" id="UP000712600">
    <property type="component" value="Unassembled WGS sequence"/>
</dbReference>
<dbReference type="AlphaFoldDB" id="A0A8S9QR36"/>
<accession>A0A8S9QR36</accession>
<dbReference type="EMBL" id="QGKX02000996">
    <property type="protein sequence ID" value="KAF3552830.1"/>
    <property type="molecule type" value="Genomic_DNA"/>
</dbReference>
<evidence type="ECO:0000313" key="2">
    <source>
        <dbReference type="Proteomes" id="UP000712600"/>
    </source>
</evidence>
<protein>
    <submittedName>
        <fullName evidence="1">Uncharacterized protein</fullName>
    </submittedName>
</protein>
<comment type="caution">
    <text evidence="1">The sequence shown here is derived from an EMBL/GenBank/DDBJ whole genome shotgun (WGS) entry which is preliminary data.</text>
</comment>
<evidence type="ECO:0000313" key="1">
    <source>
        <dbReference type="EMBL" id="KAF3552830.1"/>
    </source>
</evidence>